<gene>
    <name evidence="2" type="ordered locus">Caci_0450</name>
</gene>
<sequence precursor="true">MSGTTDSPARVAALTVIIVTAWLHAGSSAMADTGATSGPALGGGDITVSTLMAPGSLVISVPLRQPALTSKLQPITVTDNRTEDPGWTVTVILTSHETAGLTWNPDLLSAAPGESVILGPKTGPRPSLQQPRTLASTQPGASLGTALLSAALYPSGSGAATFTLTAI</sequence>
<accession>C7PX51</accession>
<organism evidence="2 3">
    <name type="scientific">Catenulispora acidiphila (strain DSM 44928 / JCM 14897 / NBRC 102108 / NRRL B-24433 / ID139908)</name>
    <dbReference type="NCBI Taxonomy" id="479433"/>
    <lineage>
        <taxon>Bacteria</taxon>
        <taxon>Bacillati</taxon>
        <taxon>Actinomycetota</taxon>
        <taxon>Actinomycetes</taxon>
        <taxon>Catenulisporales</taxon>
        <taxon>Catenulisporaceae</taxon>
        <taxon>Catenulispora</taxon>
    </lineage>
</organism>
<keyword evidence="3" id="KW-1185">Reference proteome</keyword>
<feature type="region of interest" description="Disordered" evidence="1">
    <location>
        <begin position="119"/>
        <end position="138"/>
    </location>
</feature>
<dbReference type="EMBL" id="CP001700">
    <property type="protein sequence ID" value="ACU69402.1"/>
    <property type="molecule type" value="Genomic_DNA"/>
</dbReference>
<evidence type="ECO:0000313" key="3">
    <source>
        <dbReference type="Proteomes" id="UP000000851"/>
    </source>
</evidence>
<dbReference type="STRING" id="479433.Caci_0450"/>
<evidence type="ECO:0000256" key="1">
    <source>
        <dbReference type="SAM" id="MobiDB-lite"/>
    </source>
</evidence>
<name>C7PX51_CATAD</name>
<protein>
    <submittedName>
        <fullName evidence="2">Uncharacterized protein</fullName>
    </submittedName>
</protein>
<dbReference type="AlphaFoldDB" id="C7PX51"/>
<proteinExistence type="predicted"/>
<dbReference type="HOGENOM" id="CLU_1591588_0_0_11"/>
<evidence type="ECO:0000313" key="2">
    <source>
        <dbReference type="EMBL" id="ACU69402.1"/>
    </source>
</evidence>
<dbReference type="OrthoDB" id="4451361at2"/>
<dbReference type="RefSeq" id="WP_012784697.1">
    <property type="nucleotide sequence ID" value="NC_013131.1"/>
</dbReference>
<feature type="compositionally biased region" description="Polar residues" evidence="1">
    <location>
        <begin position="127"/>
        <end position="138"/>
    </location>
</feature>
<dbReference type="Proteomes" id="UP000000851">
    <property type="component" value="Chromosome"/>
</dbReference>
<dbReference type="InParanoid" id="C7PX51"/>
<dbReference type="eggNOG" id="COG3391">
    <property type="taxonomic scope" value="Bacteria"/>
</dbReference>
<reference evidence="2 3" key="1">
    <citation type="journal article" date="2009" name="Stand. Genomic Sci.">
        <title>Complete genome sequence of Catenulispora acidiphila type strain (ID 139908).</title>
        <authorList>
            <person name="Copeland A."/>
            <person name="Lapidus A."/>
            <person name="Glavina Del Rio T."/>
            <person name="Nolan M."/>
            <person name="Lucas S."/>
            <person name="Chen F."/>
            <person name="Tice H."/>
            <person name="Cheng J.F."/>
            <person name="Bruce D."/>
            <person name="Goodwin L."/>
            <person name="Pitluck S."/>
            <person name="Mikhailova N."/>
            <person name="Pati A."/>
            <person name="Ivanova N."/>
            <person name="Mavromatis K."/>
            <person name="Chen A."/>
            <person name="Palaniappan K."/>
            <person name="Chain P."/>
            <person name="Land M."/>
            <person name="Hauser L."/>
            <person name="Chang Y.J."/>
            <person name="Jeffries C.D."/>
            <person name="Chertkov O."/>
            <person name="Brettin T."/>
            <person name="Detter J.C."/>
            <person name="Han C."/>
            <person name="Ali Z."/>
            <person name="Tindall B.J."/>
            <person name="Goker M."/>
            <person name="Bristow J."/>
            <person name="Eisen J.A."/>
            <person name="Markowitz V."/>
            <person name="Hugenholtz P."/>
            <person name="Kyrpides N.C."/>
            <person name="Klenk H.P."/>
        </authorList>
    </citation>
    <scope>NUCLEOTIDE SEQUENCE [LARGE SCALE GENOMIC DNA]</scope>
    <source>
        <strain evidence="3">DSM 44928 / JCM 14897 / NBRC 102108 / NRRL B-24433 / ID139908</strain>
    </source>
</reference>
<dbReference type="KEGG" id="cai:Caci_0450"/>